<keyword evidence="3" id="KW-1185">Reference proteome</keyword>
<dbReference type="Proteomes" id="UP000318453">
    <property type="component" value="Chromosome"/>
</dbReference>
<evidence type="ECO:0000313" key="2">
    <source>
        <dbReference type="EMBL" id="QDZ38964.1"/>
    </source>
</evidence>
<feature type="domain" description="DUF218" evidence="1">
    <location>
        <begin position="41"/>
        <end position="152"/>
    </location>
</feature>
<organism evidence="2 3">
    <name type="scientific">Euhalothece natronophila Z-M001</name>
    <dbReference type="NCBI Taxonomy" id="522448"/>
    <lineage>
        <taxon>Bacteria</taxon>
        <taxon>Bacillati</taxon>
        <taxon>Cyanobacteriota</taxon>
        <taxon>Cyanophyceae</taxon>
        <taxon>Oscillatoriophycideae</taxon>
        <taxon>Chroococcales</taxon>
        <taxon>Halothecacae</taxon>
        <taxon>Halothece cluster</taxon>
        <taxon>Euhalothece</taxon>
    </lineage>
</organism>
<dbReference type="KEGG" id="enn:FRE64_02815"/>
<dbReference type="Pfam" id="PF02698">
    <property type="entry name" value="DUF218"/>
    <property type="match status" value="1"/>
</dbReference>
<gene>
    <name evidence="2" type="ORF">FRE64_02815</name>
</gene>
<sequence length="201" mass="22754">MLSRKPFRFLLIVGLAAILTVIISIPVRFVLVKLQNPEPEAILMLGGDLFREDFTAEFGQQHPNLEIWISGTYPEGRRILEEHDLDPDRVHYDDRATDTVTNFTTMIEPLKQNHISHVYLITSDHHMPRSTAIGMIIFGSRGITFTRVPAPSDQSPETTLRIARDVGRSFMWLVTGRTGASFNPRLSSQIKPLLSVIPQHN</sequence>
<dbReference type="Gene3D" id="3.40.50.620">
    <property type="entry name" value="HUPs"/>
    <property type="match status" value="1"/>
</dbReference>
<name>A0A5B8NJ18_9CHRO</name>
<dbReference type="InterPro" id="IPR014729">
    <property type="entry name" value="Rossmann-like_a/b/a_fold"/>
</dbReference>
<dbReference type="InterPro" id="IPR003848">
    <property type="entry name" value="DUF218"/>
</dbReference>
<dbReference type="AlphaFoldDB" id="A0A5B8NJ18"/>
<protein>
    <submittedName>
        <fullName evidence="2">YdcF family protein</fullName>
    </submittedName>
</protein>
<accession>A0A5B8NJ18</accession>
<dbReference type="OrthoDB" id="9782395at2"/>
<dbReference type="EMBL" id="CP042326">
    <property type="protein sequence ID" value="QDZ38964.1"/>
    <property type="molecule type" value="Genomic_DNA"/>
</dbReference>
<evidence type="ECO:0000259" key="1">
    <source>
        <dbReference type="Pfam" id="PF02698"/>
    </source>
</evidence>
<evidence type="ECO:0000313" key="3">
    <source>
        <dbReference type="Proteomes" id="UP000318453"/>
    </source>
</evidence>
<reference evidence="2 3" key="1">
    <citation type="submission" date="2019-08" db="EMBL/GenBank/DDBJ databases">
        <title>Carotenoids and Carotenoid Binding Proteins in the Halophilic Cyanobacterium Euhalothece sp. ZM00.</title>
        <authorList>
            <person name="Cho S.M."/>
            <person name="Song J.Y."/>
            <person name="Park Y.-I."/>
        </authorList>
    </citation>
    <scope>NUCLEOTIDE SEQUENCE [LARGE SCALE GENOMIC DNA]</scope>
    <source>
        <strain evidence="2 3">Z-M001</strain>
    </source>
</reference>
<dbReference type="CDD" id="cd06259">
    <property type="entry name" value="YdcF-like"/>
    <property type="match status" value="1"/>
</dbReference>
<proteinExistence type="predicted"/>